<reference evidence="4 5" key="1">
    <citation type="journal article" date="2023" name="Commun. Biol.">
        <title>Genome analysis of Parmales, the sister group of diatoms, reveals the evolutionary specialization of diatoms from phago-mixotrophs to photoautotrophs.</title>
        <authorList>
            <person name="Ban H."/>
            <person name="Sato S."/>
            <person name="Yoshikawa S."/>
            <person name="Yamada K."/>
            <person name="Nakamura Y."/>
            <person name="Ichinomiya M."/>
            <person name="Sato N."/>
            <person name="Blanc-Mathieu R."/>
            <person name="Endo H."/>
            <person name="Kuwata A."/>
            <person name="Ogata H."/>
        </authorList>
    </citation>
    <scope>NUCLEOTIDE SEQUENCE [LARGE SCALE GENOMIC DNA]</scope>
</reference>
<organism evidence="4 5">
    <name type="scientific">Tetraparma gracilis</name>
    <dbReference type="NCBI Taxonomy" id="2962635"/>
    <lineage>
        <taxon>Eukaryota</taxon>
        <taxon>Sar</taxon>
        <taxon>Stramenopiles</taxon>
        <taxon>Ochrophyta</taxon>
        <taxon>Bolidophyceae</taxon>
        <taxon>Parmales</taxon>
        <taxon>Triparmaceae</taxon>
        <taxon>Tetraparma</taxon>
    </lineage>
</organism>
<dbReference type="Proteomes" id="UP001165060">
    <property type="component" value="Unassembled WGS sequence"/>
</dbReference>
<dbReference type="EMBL" id="BRYB01003810">
    <property type="protein sequence ID" value="GMI21032.1"/>
    <property type="molecule type" value="Genomic_DNA"/>
</dbReference>
<protein>
    <recommendedName>
        <fullName evidence="3">Amine oxidase domain-containing protein</fullName>
    </recommendedName>
</protein>
<accession>A0ABQ6M7E6</accession>
<feature type="transmembrane region" description="Helical" evidence="2">
    <location>
        <begin position="222"/>
        <end position="243"/>
    </location>
</feature>
<sequence length="833" mass="92334">MDDSPSGDYDPGQPSWASQPSETTSLISTRNEQTKQELEKAKRGGHRVPKKGSSRSKAKPSSTSAFTAPWAAPDLSVPGGSAPPSPSNSYLSDDDPDYISESDASQYSPSHDPYVRPSRTTLHKLFLTLQVLTTTSCLLLLAGISSALFYSPPGTAVQLAIRAYSFVFIVLAVLAEWNIFGGRFLSANWPLKGFFLAYMGVVSEEELNDGADAHLPTDSLMLFFHIVNYVLIGLGLVIGVVGAGPAGVHFAAQLQDLGYAPTILERSSRVGGKSLTLYRDIDTDLPCEQVKDERTGVANTEKCIAHEMGTCFLHNGYEPVRDIMEKYKLTPEVSPEGRAMFSEYASDSLHSQEMGDFITSSILAAVADGTVKKPWWVPSFSDTLVVMNALTSAIDKYNKLHKVLLGSVEYSMPDRPSPSSLERLDMTFGEFLEQNELQAIAPFLSFAHAAQGYGYVASIPALYGLWWVSPELLNGYVQMSMHQSIEEITHMSSDNWFMKQLIRQVTRMFVGADGGDVYRTTTMLPEGYNKIWETIVEVEQLDVRLSVDIAAIDRNLGDSSAPVTITLSDGELLEFDYLVYTAAHAHAHKIVGDLTSEETRIFEKLQSYVLSTTIYSSNAVKHYSNEDTHAPIMYNVGKMQGVANDGQWYADRNDMQVFGGLKNNGMQIRVGYQFFEDPCAADEALCDSDRVPDTRECGFPEVATKVQEQFVEEMAAQQVKHVQIMQQYPFPYFHHFGKEDIGNIWDLWELQGKSKTLWLGASASFESVHDVVSYNLQLLDRFSKTSSDTSEAEGLLKGQVNCDRLGPASERQCVALPYCQWDDSDYPPKCRHV</sequence>
<dbReference type="InterPro" id="IPR002937">
    <property type="entry name" value="Amino_oxidase"/>
</dbReference>
<dbReference type="Gene3D" id="3.30.70.1990">
    <property type="match status" value="1"/>
</dbReference>
<dbReference type="Pfam" id="PF01593">
    <property type="entry name" value="Amino_oxidase"/>
    <property type="match status" value="1"/>
</dbReference>
<evidence type="ECO:0000313" key="4">
    <source>
        <dbReference type="EMBL" id="GMI21032.1"/>
    </source>
</evidence>
<feature type="transmembrane region" description="Helical" evidence="2">
    <location>
        <begin position="156"/>
        <end position="177"/>
    </location>
</feature>
<evidence type="ECO:0000256" key="1">
    <source>
        <dbReference type="SAM" id="MobiDB-lite"/>
    </source>
</evidence>
<evidence type="ECO:0000259" key="3">
    <source>
        <dbReference type="Pfam" id="PF01593"/>
    </source>
</evidence>
<proteinExistence type="predicted"/>
<feature type="compositionally biased region" description="Basic and acidic residues" evidence="1">
    <location>
        <begin position="32"/>
        <end position="42"/>
    </location>
</feature>
<feature type="compositionally biased region" description="Basic residues" evidence="1">
    <location>
        <begin position="43"/>
        <end position="58"/>
    </location>
</feature>
<keyword evidence="2" id="KW-1133">Transmembrane helix</keyword>
<keyword evidence="2" id="KW-0812">Transmembrane</keyword>
<keyword evidence="2" id="KW-0472">Membrane</keyword>
<gene>
    <name evidence="4" type="ORF">TeGR_g760</name>
</gene>
<evidence type="ECO:0000313" key="5">
    <source>
        <dbReference type="Proteomes" id="UP001165060"/>
    </source>
</evidence>
<comment type="caution">
    <text evidence="4">The sequence shown here is derived from an EMBL/GenBank/DDBJ whole genome shotgun (WGS) entry which is preliminary data.</text>
</comment>
<dbReference type="Gene3D" id="3.50.50.60">
    <property type="entry name" value="FAD/NAD(P)-binding domain"/>
    <property type="match status" value="1"/>
</dbReference>
<name>A0ABQ6M7E6_9STRA</name>
<dbReference type="Gene3D" id="1.10.405.20">
    <property type="match status" value="1"/>
</dbReference>
<feature type="domain" description="Amine oxidase" evidence="3">
    <location>
        <begin position="246"/>
        <end position="605"/>
    </location>
</feature>
<dbReference type="SUPFAM" id="SSF51905">
    <property type="entry name" value="FAD/NAD(P)-binding domain"/>
    <property type="match status" value="1"/>
</dbReference>
<dbReference type="InterPro" id="IPR036188">
    <property type="entry name" value="FAD/NAD-bd_sf"/>
</dbReference>
<evidence type="ECO:0000256" key="2">
    <source>
        <dbReference type="SAM" id="Phobius"/>
    </source>
</evidence>
<feature type="compositionally biased region" description="Polar residues" evidence="1">
    <location>
        <begin position="15"/>
        <end position="31"/>
    </location>
</feature>
<feature type="region of interest" description="Disordered" evidence="1">
    <location>
        <begin position="1"/>
        <end position="95"/>
    </location>
</feature>
<feature type="transmembrane region" description="Helical" evidence="2">
    <location>
        <begin position="125"/>
        <end position="150"/>
    </location>
</feature>
<keyword evidence="5" id="KW-1185">Reference proteome</keyword>